<accession>A0A6J6MD49</accession>
<dbReference type="SUPFAM" id="SSF159888">
    <property type="entry name" value="YdhG-like"/>
    <property type="match status" value="1"/>
</dbReference>
<dbReference type="SUPFAM" id="SSF82185">
    <property type="entry name" value="Histone H3 K4-specific methyltransferase SET7/9 N-terminal domain"/>
    <property type="match status" value="1"/>
</dbReference>
<protein>
    <submittedName>
        <fullName evidence="2">Unannotated protein</fullName>
    </submittedName>
</protein>
<evidence type="ECO:0000313" key="2">
    <source>
        <dbReference type="EMBL" id="CAB4671762.1"/>
    </source>
</evidence>
<dbReference type="InterPro" id="IPR014922">
    <property type="entry name" value="YdhG-like"/>
</dbReference>
<name>A0A6J6MD49_9ZZZZ</name>
<dbReference type="Gene3D" id="2.20.110.10">
    <property type="entry name" value="Histone H3 K4-specific methyltransferase SET7/9 N-terminal domain"/>
    <property type="match status" value="1"/>
</dbReference>
<dbReference type="EMBL" id="CAEZWZ010000064">
    <property type="protein sequence ID" value="CAB4671762.1"/>
    <property type="molecule type" value="Genomic_DNA"/>
</dbReference>
<dbReference type="Pfam" id="PF08818">
    <property type="entry name" value="DUF1801"/>
    <property type="match status" value="1"/>
</dbReference>
<dbReference type="Pfam" id="PF07661">
    <property type="entry name" value="MORN_2"/>
    <property type="match status" value="3"/>
</dbReference>
<dbReference type="Gene3D" id="3.90.1150.200">
    <property type="match status" value="1"/>
</dbReference>
<feature type="domain" description="YdhG-like" evidence="1">
    <location>
        <begin position="18"/>
        <end position="111"/>
    </location>
</feature>
<reference evidence="2" key="1">
    <citation type="submission" date="2020-05" db="EMBL/GenBank/DDBJ databases">
        <authorList>
            <person name="Chiriac C."/>
            <person name="Salcher M."/>
            <person name="Ghai R."/>
            <person name="Kavagutti S V."/>
        </authorList>
    </citation>
    <scope>NUCLEOTIDE SEQUENCE</scope>
</reference>
<sequence>MSKKEVDARIAKMPEPGRSAVKKIRKVLQAALPGATEEIYYGIPSFLIDGIGVAGFDVYKDHSSYFPMSGAEFPELKVALKKYKRTRGSIHFDSKVGLPAPLVKKLVKARIKDINSRFPTKAGLSKSFYDNGYLQSEGKFKNHKLHGAWKWYRKDGTVMRTGQFKDGVQTGVWRTYDRQGKLVKETQI</sequence>
<dbReference type="InterPro" id="IPR011652">
    <property type="entry name" value="MORN_2"/>
</dbReference>
<gene>
    <name evidence="2" type="ORF">UFOPK2329_00524</name>
</gene>
<dbReference type="AlphaFoldDB" id="A0A6J6MD49"/>
<organism evidence="2">
    <name type="scientific">freshwater metagenome</name>
    <dbReference type="NCBI Taxonomy" id="449393"/>
    <lineage>
        <taxon>unclassified sequences</taxon>
        <taxon>metagenomes</taxon>
        <taxon>ecological metagenomes</taxon>
    </lineage>
</organism>
<proteinExistence type="predicted"/>
<evidence type="ECO:0000259" key="1">
    <source>
        <dbReference type="Pfam" id="PF08818"/>
    </source>
</evidence>